<dbReference type="SMR" id="A0A0F4FFC1"/>
<dbReference type="Proteomes" id="UP000323819">
    <property type="component" value="Unassembled WGS sequence"/>
</dbReference>
<keyword evidence="6" id="KW-0521">NADP</keyword>
<dbReference type="PANTHER" id="PTHR23026:SF125">
    <property type="entry name" value="OXYGEN-INSENSITIVE NAD(P)H NITROREDUCTASE"/>
    <property type="match status" value="1"/>
</dbReference>
<dbReference type="SUPFAM" id="SSF55469">
    <property type="entry name" value="FMN-dependent nitroreductase-like"/>
    <property type="match status" value="1"/>
</dbReference>
<dbReference type="Pfam" id="PF00881">
    <property type="entry name" value="Nitroreductase"/>
    <property type="match status" value="1"/>
</dbReference>
<dbReference type="InterPro" id="IPR029479">
    <property type="entry name" value="Nitroreductase"/>
</dbReference>
<dbReference type="EMBL" id="CWQY01000005">
    <property type="protein sequence ID" value="CSC34340.1"/>
    <property type="molecule type" value="Genomic_DNA"/>
</dbReference>
<dbReference type="EMBL" id="VSIJ01000011">
    <property type="protein sequence ID" value="TXX66933.1"/>
    <property type="molecule type" value="Genomic_DNA"/>
</dbReference>
<dbReference type="AlphaFoldDB" id="A0A0F4FFC1"/>
<dbReference type="GO" id="GO:0046857">
    <property type="term" value="F:oxidoreductase activity, acting on other nitrogenous compounds as donors, with NAD or NADP as acceptor"/>
    <property type="evidence" value="ECO:0007669"/>
    <property type="project" value="TreeGrafter"/>
</dbReference>
<dbReference type="EMBL" id="CWOW01000009">
    <property type="protein sequence ID" value="CSA59456.1"/>
    <property type="molecule type" value="Genomic_DNA"/>
</dbReference>
<gene>
    <name evidence="11" type="primary">nfnB</name>
    <name evidence="11" type="ORF">ERS013165_01947</name>
    <name evidence="12" type="ORF">ERS013200_01206</name>
    <name evidence="13" type="ORF">FXF03_03385</name>
</gene>
<comment type="cofactor">
    <cofactor evidence="1">
        <name>FMN</name>
        <dbReference type="ChEBI" id="CHEBI:58210"/>
    </cofactor>
</comment>
<name>A0A0F4FFC1_VIBCL</name>
<dbReference type="KEGG" id="vcx:VAA049_2303"/>
<dbReference type="RefSeq" id="WP_001028480.1">
    <property type="nucleotide sequence ID" value="NZ_AP024968.1"/>
</dbReference>
<evidence type="ECO:0000256" key="1">
    <source>
        <dbReference type="ARBA" id="ARBA00001917"/>
    </source>
</evidence>
<dbReference type="GO" id="GO:0005829">
    <property type="term" value="C:cytosol"/>
    <property type="evidence" value="ECO:0007669"/>
    <property type="project" value="TreeGrafter"/>
</dbReference>
<evidence type="ECO:0000313" key="11">
    <source>
        <dbReference type="EMBL" id="CSA59456.1"/>
    </source>
</evidence>
<evidence type="ECO:0000256" key="9">
    <source>
        <dbReference type="ARBA" id="ARBA00071762"/>
    </source>
</evidence>
<organism evidence="11 15">
    <name type="scientific">Vibrio cholerae</name>
    <dbReference type="NCBI Taxonomy" id="666"/>
    <lineage>
        <taxon>Bacteria</taxon>
        <taxon>Pseudomonadati</taxon>
        <taxon>Pseudomonadota</taxon>
        <taxon>Gammaproteobacteria</taxon>
        <taxon>Vibrionales</taxon>
        <taxon>Vibrionaceae</taxon>
        <taxon>Vibrio</taxon>
    </lineage>
</organism>
<evidence type="ECO:0000313" key="16">
    <source>
        <dbReference type="Proteomes" id="UP000323819"/>
    </source>
</evidence>
<dbReference type="CDD" id="cd02149">
    <property type="entry name" value="NfsB-like"/>
    <property type="match status" value="1"/>
</dbReference>
<dbReference type="OMA" id="DQWMAKQ"/>
<dbReference type="InterPro" id="IPR050627">
    <property type="entry name" value="Nitroreductase/BluB"/>
</dbReference>
<evidence type="ECO:0000256" key="3">
    <source>
        <dbReference type="ARBA" id="ARBA00011738"/>
    </source>
</evidence>
<dbReference type="GO" id="GO:0046256">
    <property type="term" value="P:2,4,6-trinitrotoluene catabolic process"/>
    <property type="evidence" value="ECO:0007669"/>
    <property type="project" value="TreeGrafter"/>
</dbReference>
<evidence type="ECO:0000256" key="4">
    <source>
        <dbReference type="ARBA" id="ARBA00022630"/>
    </source>
</evidence>
<evidence type="ECO:0000256" key="5">
    <source>
        <dbReference type="ARBA" id="ARBA00022643"/>
    </source>
</evidence>
<keyword evidence="5" id="KW-0288">FMN</keyword>
<evidence type="ECO:0000313" key="13">
    <source>
        <dbReference type="EMBL" id="TXX66933.1"/>
    </source>
</evidence>
<comment type="subunit">
    <text evidence="3">Homodimer.</text>
</comment>
<comment type="similarity">
    <text evidence="2">Belongs to the nitroreductase family.</text>
</comment>
<evidence type="ECO:0000259" key="10">
    <source>
        <dbReference type="Pfam" id="PF00881"/>
    </source>
</evidence>
<dbReference type="PANTHER" id="PTHR23026">
    <property type="entry name" value="NADPH NITROREDUCTASE"/>
    <property type="match status" value="1"/>
</dbReference>
<dbReference type="InterPro" id="IPR000415">
    <property type="entry name" value="Nitroreductase-like"/>
</dbReference>
<feature type="domain" description="Nitroreductase" evidence="10">
    <location>
        <begin position="9"/>
        <end position="192"/>
    </location>
</feature>
<keyword evidence="8" id="KW-0520">NAD</keyword>
<evidence type="ECO:0000256" key="2">
    <source>
        <dbReference type="ARBA" id="ARBA00007118"/>
    </source>
</evidence>
<protein>
    <recommendedName>
        <fullName evidence="9">Oxygen-insensitive NAD(P)H nitroreductase</fullName>
    </recommendedName>
</protein>
<dbReference type="FunFam" id="3.40.109.10:FF:000002">
    <property type="entry name" value="Oxygen-insensitive NAD(P)H nitroreductase"/>
    <property type="match status" value="1"/>
</dbReference>
<reference evidence="13 16" key="2">
    <citation type="submission" date="2019-06" db="EMBL/GenBank/DDBJ databases">
        <title>Vibrio cholerae phylogeny based on whole-genome sequencing reveals genetic diversity and population strucutre.</title>
        <authorList>
            <person name="Zhiqiu Y."/>
            <person name="Bin L."/>
            <person name="Lingyan J."/>
        </authorList>
    </citation>
    <scope>NUCLEOTIDE SEQUENCE [LARGE SCALE GENOMIC DNA]</scope>
    <source>
        <strain evidence="13 16">N2814</strain>
    </source>
</reference>
<dbReference type="InterPro" id="IPR033878">
    <property type="entry name" value="NfsB-like"/>
</dbReference>
<evidence type="ECO:0000256" key="6">
    <source>
        <dbReference type="ARBA" id="ARBA00022857"/>
    </source>
</evidence>
<evidence type="ECO:0000256" key="7">
    <source>
        <dbReference type="ARBA" id="ARBA00023002"/>
    </source>
</evidence>
<keyword evidence="7 11" id="KW-0560">Oxidoreductase</keyword>
<accession>A0A0F4FFC1</accession>
<dbReference type="Gene3D" id="3.40.109.10">
    <property type="entry name" value="NADH Oxidase"/>
    <property type="match status" value="1"/>
</dbReference>
<evidence type="ECO:0000256" key="8">
    <source>
        <dbReference type="ARBA" id="ARBA00023027"/>
    </source>
</evidence>
<evidence type="ECO:0000313" key="14">
    <source>
        <dbReference type="Proteomes" id="UP000041770"/>
    </source>
</evidence>
<reference evidence="14 15" key="1">
    <citation type="submission" date="2015-07" db="EMBL/GenBank/DDBJ databases">
        <authorList>
            <consortium name="Pathogen Informatics"/>
        </authorList>
    </citation>
    <scope>NUCLEOTIDE SEQUENCE [LARGE SCALE GENOMIC DNA]</scope>
    <source>
        <strain evidence="12 14">A316</strain>
        <strain evidence="11 15">A51</strain>
    </source>
</reference>
<keyword evidence="4" id="KW-0285">Flavoprotein</keyword>
<evidence type="ECO:0000313" key="15">
    <source>
        <dbReference type="Proteomes" id="UP000044806"/>
    </source>
</evidence>
<sequence>MNIVQASQSRYSTKAFDASRKLSEQQVADLKELVRMSASSVNSQPWHFILAGSDEGKTRIAKATQGGFSFNERKILDASHVMVFCAKTSIDDAYLLSLLDNEDKDGRFANEEAKTGMHGARSYFVNLHRENLNDAEHWMQKQVYLNVGTLLLGAAAMGIDAVPIEGFDAQVLNEEFGLTEKGFNSVVIVPLGFHSEDDFNAKLPKSRWPAEAVFTEL</sequence>
<proteinExistence type="inferred from homology"/>
<evidence type="ECO:0000313" key="12">
    <source>
        <dbReference type="EMBL" id="CSC34340.1"/>
    </source>
</evidence>
<dbReference type="Proteomes" id="UP000041770">
    <property type="component" value="Unassembled WGS sequence"/>
</dbReference>
<dbReference type="Proteomes" id="UP000044806">
    <property type="component" value="Unassembled WGS sequence"/>
</dbReference>
<dbReference type="NCBIfam" id="NF008275">
    <property type="entry name" value="PRK11053.1"/>
    <property type="match status" value="1"/>
</dbReference>